<evidence type="ECO:0000313" key="1">
    <source>
        <dbReference type="EMBL" id="DAD28985.1"/>
    </source>
</evidence>
<dbReference type="AlphaFoldDB" id="A0A822YDD3"/>
<dbReference type="PANTHER" id="PTHR31972">
    <property type="entry name" value="EXPRESSED PROTEIN"/>
    <property type="match status" value="1"/>
</dbReference>
<organism evidence="1 2">
    <name type="scientific">Nelumbo nucifera</name>
    <name type="common">Sacred lotus</name>
    <dbReference type="NCBI Taxonomy" id="4432"/>
    <lineage>
        <taxon>Eukaryota</taxon>
        <taxon>Viridiplantae</taxon>
        <taxon>Streptophyta</taxon>
        <taxon>Embryophyta</taxon>
        <taxon>Tracheophyta</taxon>
        <taxon>Spermatophyta</taxon>
        <taxon>Magnoliopsida</taxon>
        <taxon>Proteales</taxon>
        <taxon>Nelumbonaceae</taxon>
        <taxon>Nelumbo</taxon>
    </lineage>
</organism>
<dbReference type="Proteomes" id="UP000607653">
    <property type="component" value="Unassembled WGS sequence"/>
</dbReference>
<sequence length="188" mass="22137">MPLPTSDNANLTTCLNYTNLGVFSLTWCRNVIGRDLQIDLHFDDQSGFYAVVVVDGVMTLLVDRTKTQKPKRRNQVLISRREHVFGNKVYTMRAIFGGKARDISIDCSVSGDEPWLCFSVDQKRVLQIKRLKWKFKGNERIEVDEVPIQVSCYVYNWLREIYSVVWRRKKMNIVFTLIWYIFKKVNIF</sequence>
<dbReference type="EMBL" id="DUZY01000002">
    <property type="protein sequence ID" value="DAD28985.1"/>
    <property type="molecule type" value="Genomic_DNA"/>
</dbReference>
<evidence type="ECO:0000313" key="2">
    <source>
        <dbReference type="Proteomes" id="UP000607653"/>
    </source>
</evidence>
<keyword evidence="2" id="KW-1185">Reference proteome</keyword>
<dbReference type="InterPro" id="IPR008586">
    <property type="entry name" value="DUF868_pln"/>
</dbReference>
<comment type="caution">
    <text evidence="1">The sequence shown here is derived from an EMBL/GenBank/DDBJ whole genome shotgun (WGS) entry which is preliminary data.</text>
</comment>
<accession>A0A822YDD3</accession>
<protein>
    <submittedName>
        <fullName evidence="1">Uncharacterized protein</fullName>
    </submittedName>
</protein>
<dbReference type="Pfam" id="PF05910">
    <property type="entry name" value="DUF868"/>
    <property type="match status" value="1"/>
</dbReference>
<proteinExistence type="predicted"/>
<gene>
    <name evidence="1" type="ORF">HUJ06_030453</name>
</gene>
<dbReference type="PANTHER" id="PTHR31972:SF3">
    <property type="entry name" value="OS09G0416600 PROTEIN"/>
    <property type="match status" value="1"/>
</dbReference>
<reference evidence="1 2" key="1">
    <citation type="journal article" date="2020" name="Mol. Biol. Evol.">
        <title>Distinct Expression and Methylation Patterns for Genes with Different Fates following a Single Whole-Genome Duplication in Flowering Plants.</title>
        <authorList>
            <person name="Shi T."/>
            <person name="Rahmani R.S."/>
            <person name="Gugger P.F."/>
            <person name="Wang M."/>
            <person name="Li H."/>
            <person name="Zhang Y."/>
            <person name="Li Z."/>
            <person name="Wang Q."/>
            <person name="Van de Peer Y."/>
            <person name="Marchal K."/>
            <person name="Chen J."/>
        </authorList>
    </citation>
    <scope>NUCLEOTIDE SEQUENCE [LARGE SCALE GENOMIC DNA]</scope>
    <source>
        <tissue evidence="1">Leaf</tissue>
    </source>
</reference>
<name>A0A822YDD3_NELNU</name>